<sequence length="234" mass="24869">MCEWVGHVPIIKAGSNFSHLARVDLDLDTQKRPRAVQTSLLVNGAGGPTAPAIDDVLAQLDDEARLRRGEQQRDQQHVATFAEPIESATNADCSMGRLVALIGHAVENGIPLISCMGAGNKTDATQAHRVMDIADVGVCLLGKEVKRLLAQRGITHGVKCAVTAADHWIFAPEDGRDVIGNWPPCYFMASATLLDHVLRVLAGPGRLEEDHAQERAIAVSTKYGAVAASGALSA</sequence>
<reference evidence="1" key="1">
    <citation type="journal article" date="2018" name="Nat. Commun.">
        <title>Diversity and evolution of the emerging Pandoraviridae family.</title>
        <authorList>
            <person name="Legendre M."/>
            <person name="Fabre E."/>
            <person name="Poirot O."/>
            <person name="Jeudy S."/>
            <person name="Lartigue A."/>
            <person name="Alempic J.M."/>
            <person name="Beucher L."/>
            <person name="Philippe N."/>
            <person name="Bertaux L."/>
            <person name="Christo-Foroux E."/>
            <person name="Labadie K."/>
            <person name="Coute Y."/>
            <person name="Abergel C."/>
            <person name="Claverie J.M."/>
        </authorList>
    </citation>
    <scope>NUCLEOTIDE SEQUENCE [LARGE SCALE GENOMIC DNA]</scope>
    <source>
        <strain evidence="1">Neocaledonia</strain>
    </source>
</reference>
<dbReference type="EMBL" id="MG011690">
    <property type="protein sequence ID" value="AVK76310.1"/>
    <property type="molecule type" value="Genomic_DNA"/>
</dbReference>
<name>A0A2U7UDA7_9VIRU</name>
<protein>
    <submittedName>
        <fullName evidence="1">Threonylcarbamoyl AMP synthase</fullName>
    </submittedName>
</protein>
<organism evidence="1">
    <name type="scientific">Pandoravirus neocaledonia</name>
    <dbReference type="NCBI Taxonomy" id="2107708"/>
    <lineage>
        <taxon>Viruses</taxon>
        <taxon>Pandoravirus</taxon>
    </lineage>
</organism>
<dbReference type="GeneID" id="36843023"/>
<evidence type="ECO:0000313" key="1">
    <source>
        <dbReference type="EMBL" id="AVK76310.1"/>
    </source>
</evidence>
<proteinExistence type="predicted"/>
<dbReference type="Gene3D" id="3.40.50.720">
    <property type="entry name" value="NAD(P)-binding Rossmann-like Domain"/>
    <property type="match status" value="1"/>
</dbReference>
<accession>A0A2U7UDA7</accession>
<dbReference type="RefSeq" id="YP_009482313.1">
    <property type="nucleotide sequence ID" value="NC_037666.1"/>
</dbReference>
<dbReference type="Proteomes" id="UP000249287">
    <property type="component" value="Segment"/>
</dbReference>
<gene>
    <name evidence="1" type="ORF">pneo_cds_703</name>
</gene>
<dbReference type="KEGG" id="vg:36843023"/>